<gene>
    <name evidence="2" type="ORF">BGZ97_007350</name>
</gene>
<sequence length="702" mass="76579">MQHFILSSPANQQLPSVRHLFNHIFQTSNDYLRSPRLTSAGPHHRPGIVPAPAYNYSRDDDADDLVLPPILPSRYLPPHHQDDDYAANSHLGLTPMSPSRTRSLQSKCSSMQMDMSSMAWATTWLVEQQEAMVAMLLFELGKEMPEGVGVDKDNEISLTSPCEQQEAAELSGSQIHQEMMSPVDLHQGQGHPHESYMTPVGTTASLFDGHLTANNLYDSVNSFHINHRPSDFGNEDQPPSTPGPPTAIVYTVGIDMMNLLLCQSFEPTCEHLYYNSLYRAPQRSFRDTMTPAEANAFWEYVQEYGDGHGDNEVDVRALSIEYNPSIPSPHPEVPAPAFDFVSMIKPSPRAFTATETAASAAKTSTSTTTTTAQWPLISSALTNESSTTANAIAASAIMNNSGSMDSDNHNSSSSNSSNRSRDESGVADPLSYRSLNPYYYGTQYFLASGIVDTNTCTGANSVESATEPDDANEATPTRETPAEVTPAVGVASYLSATTDGYGSGGIGLFRPHSSDLFAATRKRNWLSRLEDDENKENVDPKIQKKSKYTEVSSSTDVLNTVTPSRGTGTTRKALMPPLHSDYHGINNITSSSSHQSGNIQKNFRNNINTYNNINTLNNSSSNTLDENITFNSNNISKTNKNDMGTNSNFRTLIGSHDSVNNNIDIGPPSYDIGTNSNNNVISETIITANATSKVKYVSSTEM</sequence>
<protein>
    <submittedName>
        <fullName evidence="2">Uncharacterized protein</fullName>
    </submittedName>
</protein>
<organism evidence="2 3">
    <name type="scientific">Linnemannia gamsii</name>
    <dbReference type="NCBI Taxonomy" id="64522"/>
    <lineage>
        <taxon>Eukaryota</taxon>
        <taxon>Fungi</taxon>
        <taxon>Fungi incertae sedis</taxon>
        <taxon>Mucoromycota</taxon>
        <taxon>Mortierellomycotina</taxon>
        <taxon>Mortierellomycetes</taxon>
        <taxon>Mortierellales</taxon>
        <taxon>Mortierellaceae</taxon>
        <taxon>Linnemannia</taxon>
    </lineage>
</organism>
<keyword evidence="3" id="KW-1185">Reference proteome</keyword>
<proteinExistence type="predicted"/>
<accession>A0A9P6QQ73</accession>
<feature type="region of interest" description="Disordered" evidence="1">
    <location>
        <begin position="400"/>
        <end position="428"/>
    </location>
</feature>
<dbReference type="EMBL" id="JAAAIN010003266">
    <property type="protein sequence ID" value="KAG0286652.1"/>
    <property type="molecule type" value="Genomic_DNA"/>
</dbReference>
<evidence type="ECO:0000256" key="1">
    <source>
        <dbReference type="SAM" id="MobiDB-lite"/>
    </source>
</evidence>
<reference evidence="2" key="1">
    <citation type="journal article" date="2020" name="Fungal Divers.">
        <title>Resolving the Mortierellaceae phylogeny through synthesis of multi-gene phylogenetics and phylogenomics.</title>
        <authorList>
            <person name="Vandepol N."/>
            <person name="Liber J."/>
            <person name="Desiro A."/>
            <person name="Na H."/>
            <person name="Kennedy M."/>
            <person name="Barry K."/>
            <person name="Grigoriev I.V."/>
            <person name="Miller A.N."/>
            <person name="O'Donnell K."/>
            <person name="Stajich J.E."/>
            <person name="Bonito G."/>
        </authorList>
    </citation>
    <scope>NUCLEOTIDE SEQUENCE</scope>
    <source>
        <strain evidence="2">NVP60</strain>
    </source>
</reference>
<evidence type="ECO:0000313" key="2">
    <source>
        <dbReference type="EMBL" id="KAG0286652.1"/>
    </source>
</evidence>
<feature type="region of interest" description="Disordered" evidence="1">
    <location>
        <begin position="460"/>
        <end position="483"/>
    </location>
</feature>
<feature type="compositionally biased region" description="Low complexity" evidence="1">
    <location>
        <begin position="400"/>
        <end position="418"/>
    </location>
</feature>
<evidence type="ECO:0000313" key="3">
    <source>
        <dbReference type="Proteomes" id="UP000823405"/>
    </source>
</evidence>
<name>A0A9P6QQ73_9FUNG</name>
<comment type="caution">
    <text evidence="2">The sequence shown here is derived from an EMBL/GenBank/DDBJ whole genome shotgun (WGS) entry which is preliminary data.</text>
</comment>
<dbReference type="AlphaFoldDB" id="A0A9P6QQ73"/>
<dbReference type="Proteomes" id="UP000823405">
    <property type="component" value="Unassembled WGS sequence"/>
</dbReference>